<keyword evidence="2" id="KW-1185">Reference proteome</keyword>
<dbReference type="EMBL" id="KZ819691">
    <property type="protein sequence ID" value="PWN54222.1"/>
    <property type="molecule type" value="Genomic_DNA"/>
</dbReference>
<evidence type="ECO:0000313" key="1">
    <source>
        <dbReference type="EMBL" id="PWN54222.1"/>
    </source>
</evidence>
<proteinExistence type="predicted"/>
<accession>A0ACD0P877</accession>
<protein>
    <submittedName>
        <fullName evidence="1">Uncharacterized protein</fullName>
    </submittedName>
</protein>
<reference evidence="1 2" key="1">
    <citation type="journal article" date="2018" name="Mol. Biol. Evol.">
        <title>Broad Genomic Sampling Reveals a Smut Pathogenic Ancestry of the Fungal Clade Ustilaginomycotina.</title>
        <authorList>
            <person name="Kijpornyongpan T."/>
            <person name="Mondo S.J."/>
            <person name="Barry K."/>
            <person name="Sandor L."/>
            <person name="Lee J."/>
            <person name="Lipzen A."/>
            <person name="Pangilinan J."/>
            <person name="LaButti K."/>
            <person name="Hainaut M."/>
            <person name="Henrissat B."/>
            <person name="Grigoriev I.V."/>
            <person name="Spatafora J.W."/>
            <person name="Aime M.C."/>
        </authorList>
    </citation>
    <scope>NUCLEOTIDE SEQUENCE [LARGE SCALE GENOMIC DNA]</scope>
    <source>
        <strain evidence="1 2">SA 807</strain>
    </source>
</reference>
<organism evidence="1 2">
    <name type="scientific">Violaceomyces palustris</name>
    <dbReference type="NCBI Taxonomy" id="1673888"/>
    <lineage>
        <taxon>Eukaryota</taxon>
        <taxon>Fungi</taxon>
        <taxon>Dikarya</taxon>
        <taxon>Basidiomycota</taxon>
        <taxon>Ustilaginomycotina</taxon>
        <taxon>Ustilaginomycetes</taxon>
        <taxon>Violaceomycetales</taxon>
        <taxon>Violaceomycetaceae</taxon>
        <taxon>Violaceomyces</taxon>
    </lineage>
</organism>
<name>A0ACD0P877_9BASI</name>
<gene>
    <name evidence="1" type="ORF">IE53DRAFT_383187</name>
</gene>
<evidence type="ECO:0000313" key="2">
    <source>
        <dbReference type="Proteomes" id="UP000245626"/>
    </source>
</evidence>
<dbReference type="Proteomes" id="UP000245626">
    <property type="component" value="Unassembled WGS sequence"/>
</dbReference>
<sequence length="418" mass="45239">MEIDSASPSPHHHPSVPSANSWLNQDGNTLSLTNLQQPVPSTSSPLPPSSPSVSRKRRRSPSSFCNQYPNPCHTNTADSDNPDRAQSPPLKRRNHSSLPRHTLPLPSVHPDFQSEPTSHFPDVQPSFNRQDSHSTLETVASMGQSPMEYGADFGSEGSISRSASVGATASDTGMDSPMHTMRLQSPSNSDSAHTGNGSRRDDATGIDKMTSVRMEEAELVKSDDSMGSPSSCRSSPEASSSLTGNRWTSIRPEESYDHVYSSRAESTPDSFNLRRSSQGLNLTIASNNRFHAPHVPSPLASTEFPRSHPSSGLMETRTNSSDEDYAIANDDINDASILSDLARPRTPTSTHFSRLNSAPGMGGGMGSSKKQHSPGLGPTTPPGGKQMLRFTLGFRDDCELCRKKTPGHYSHVVHRRET</sequence>